<accession>A0ABQ5SL90</accession>
<keyword evidence="3" id="KW-1185">Reference proteome</keyword>
<evidence type="ECO:0000313" key="3">
    <source>
        <dbReference type="Proteomes" id="UP001165090"/>
    </source>
</evidence>
<dbReference type="InterPro" id="IPR011604">
    <property type="entry name" value="PDDEXK-like_dom_sf"/>
</dbReference>
<feature type="region of interest" description="Disordered" evidence="1">
    <location>
        <begin position="433"/>
        <end position="455"/>
    </location>
</feature>
<dbReference type="PANTHER" id="PTHR46609">
    <property type="entry name" value="EXONUCLEASE, PHAGE-TYPE/RECB, C-TERMINAL DOMAIN-CONTAINING PROTEIN"/>
    <property type="match status" value="1"/>
</dbReference>
<dbReference type="EMBL" id="BSDZ01000094">
    <property type="protein sequence ID" value="GLI70675.1"/>
    <property type="molecule type" value="Genomic_DNA"/>
</dbReference>
<protein>
    <submittedName>
        <fullName evidence="2">Uncharacterized protein</fullName>
    </submittedName>
</protein>
<organism evidence="2 3">
    <name type="scientific">Volvox africanus</name>
    <dbReference type="NCBI Taxonomy" id="51714"/>
    <lineage>
        <taxon>Eukaryota</taxon>
        <taxon>Viridiplantae</taxon>
        <taxon>Chlorophyta</taxon>
        <taxon>core chlorophytes</taxon>
        <taxon>Chlorophyceae</taxon>
        <taxon>CS clade</taxon>
        <taxon>Chlamydomonadales</taxon>
        <taxon>Volvocaceae</taxon>
        <taxon>Volvox</taxon>
    </lineage>
</organism>
<evidence type="ECO:0000256" key="1">
    <source>
        <dbReference type="SAM" id="MobiDB-lite"/>
    </source>
</evidence>
<name>A0ABQ5SL90_9CHLO</name>
<comment type="caution">
    <text evidence="2">The sequence shown here is derived from an EMBL/GenBank/DDBJ whole genome shotgun (WGS) entry which is preliminary data.</text>
</comment>
<feature type="compositionally biased region" description="Polar residues" evidence="1">
    <location>
        <begin position="433"/>
        <end position="446"/>
    </location>
</feature>
<dbReference type="InterPro" id="IPR011335">
    <property type="entry name" value="Restrct_endonuc-II-like"/>
</dbReference>
<sequence>MDKGVGLPSSRMQLYRPHRKAFLQVPHAAPTTGETPWRSVLGPESRLPNVYWGALSLAALRRKSYFTALQPADKVLLGSEATYRYVRQDTALWSALHAGRLTTSHLKDALGLRDHTAARIVGGPQYSELGVLKAYTHLLQPPYTPRGQAGGGQRSETEFLELNESARLQFNAALKIAATSAPGEPDFGAKVRLQPLPIDRTPSGGIAGYVHTCPDGSTGGYADEEDDWSADDRRRVSELAALAVGAAGAVRMNLLWGNLQEAAAVATLAILFPTSRLEEVGLLCLRDTSPWSVEPNDLPPLGASPDALITHHVPITLGDIKVARANLAAALKSHGSGGCDCKNSAPSELREAVRQVARSVLRSALVRHAQCPLAAAIEGDAPKGHYPIVLSPQNGTSKGPPIISGSPPLPLHSYGWEEALDWLTSEIMCSSGQANGIDSASSRSTHSPTTSGPSFGFSTFPSSPLILSADTQPAAQQGQPPQQQQRRIGDDQQHADGGYEYKRDGNHDDDVMAVIPLREVVEVKNHCPFVYKGQRKARKRGLVLDYGVRDRGPIRSVWPLWVPQLQAHLACSGAESALLLSRSPSKGIRLFRIFRDDKYIEAAFDILRELQYSHVARKQPPGSDPWVGRAGFEDFVQRTREVAGGAETIVVTSATPQLPGTDQLAFWSLK</sequence>
<feature type="compositionally biased region" description="Low complexity" evidence="1">
    <location>
        <begin position="472"/>
        <end position="486"/>
    </location>
</feature>
<evidence type="ECO:0000313" key="2">
    <source>
        <dbReference type="EMBL" id="GLI70675.1"/>
    </source>
</evidence>
<gene>
    <name evidence="2" type="ORF">VaNZ11_015615</name>
</gene>
<dbReference type="Proteomes" id="UP001165090">
    <property type="component" value="Unassembled WGS sequence"/>
</dbReference>
<dbReference type="SUPFAM" id="SSF52980">
    <property type="entry name" value="Restriction endonuclease-like"/>
    <property type="match status" value="1"/>
</dbReference>
<dbReference type="Gene3D" id="3.90.320.10">
    <property type="match status" value="1"/>
</dbReference>
<dbReference type="InterPro" id="IPR051703">
    <property type="entry name" value="NF-kappa-B_Signaling_Reg"/>
</dbReference>
<dbReference type="PANTHER" id="PTHR46609:SF6">
    <property type="entry name" value="EXONUCLEASE, PHAGE-TYPE_RECB, C-TERMINAL DOMAIN-CONTAINING PROTEIN-RELATED"/>
    <property type="match status" value="1"/>
</dbReference>
<reference evidence="2 3" key="1">
    <citation type="journal article" date="2023" name="IScience">
        <title>Expanded male sex-determining region conserved during the evolution of homothallism in the green alga Volvox.</title>
        <authorList>
            <person name="Yamamoto K."/>
            <person name="Matsuzaki R."/>
            <person name="Mahakham W."/>
            <person name="Heman W."/>
            <person name="Sekimoto H."/>
            <person name="Kawachi M."/>
            <person name="Minakuchi Y."/>
            <person name="Toyoda A."/>
            <person name="Nozaki H."/>
        </authorList>
    </citation>
    <scope>NUCLEOTIDE SEQUENCE [LARGE SCALE GENOMIC DNA]</scope>
    <source>
        <strain evidence="2 3">NIES-4468</strain>
    </source>
</reference>
<feature type="compositionally biased region" description="Basic and acidic residues" evidence="1">
    <location>
        <begin position="487"/>
        <end position="507"/>
    </location>
</feature>
<proteinExistence type="predicted"/>
<feature type="region of interest" description="Disordered" evidence="1">
    <location>
        <begin position="470"/>
        <end position="507"/>
    </location>
</feature>